<organism evidence="3 4">
    <name type="scientific">Pelosinus baikalensis</name>
    <dbReference type="NCBI Taxonomy" id="2892015"/>
    <lineage>
        <taxon>Bacteria</taxon>
        <taxon>Bacillati</taxon>
        <taxon>Bacillota</taxon>
        <taxon>Negativicutes</taxon>
        <taxon>Selenomonadales</taxon>
        <taxon>Sporomusaceae</taxon>
        <taxon>Pelosinus</taxon>
    </lineage>
</organism>
<dbReference type="Pfam" id="PF00534">
    <property type="entry name" value="Glycos_transf_1"/>
    <property type="match status" value="1"/>
</dbReference>
<reference evidence="3" key="1">
    <citation type="submission" date="2021-11" db="EMBL/GenBank/DDBJ databases">
        <title>Description of a new species Pelosinus isolated from the bottom sediments of Lake Baikal.</title>
        <authorList>
            <person name="Zakharyuk A."/>
        </authorList>
    </citation>
    <scope>NUCLEOTIDE SEQUENCE</scope>
    <source>
        <strain evidence="3">Bkl1</strain>
    </source>
</reference>
<dbReference type="RefSeq" id="WP_229533645.1">
    <property type="nucleotide sequence ID" value="NZ_JAJHJB010000002.1"/>
</dbReference>
<dbReference type="PANTHER" id="PTHR12526">
    <property type="entry name" value="GLYCOSYLTRANSFERASE"/>
    <property type="match status" value="1"/>
</dbReference>
<feature type="domain" description="Glycosyltransferase subfamily 4-like N-terminal" evidence="2">
    <location>
        <begin position="12"/>
        <end position="172"/>
    </location>
</feature>
<evidence type="ECO:0000259" key="1">
    <source>
        <dbReference type="Pfam" id="PF00534"/>
    </source>
</evidence>
<evidence type="ECO:0000259" key="2">
    <source>
        <dbReference type="Pfam" id="PF13439"/>
    </source>
</evidence>
<dbReference type="Gene3D" id="3.40.50.2000">
    <property type="entry name" value="Glycogen Phosphorylase B"/>
    <property type="match status" value="2"/>
</dbReference>
<comment type="caution">
    <text evidence="3">The sequence shown here is derived from an EMBL/GenBank/DDBJ whole genome shotgun (WGS) entry which is preliminary data.</text>
</comment>
<feature type="domain" description="Glycosyl transferase family 1" evidence="1">
    <location>
        <begin position="179"/>
        <end position="334"/>
    </location>
</feature>
<dbReference type="SUPFAM" id="SSF53756">
    <property type="entry name" value="UDP-Glycosyltransferase/glycogen phosphorylase"/>
    <property type="match status" value="1"/>
</dbReference>
<dbReference type="GO" id="GO:0016757">
    <property type="term" value="F:glycosyltransferase activity"/>
    <property type="evidence" value="ECO:0007669"/>
    <property type="project" value="UniProtKB-KW"/>
</dbReference>
<keyword evidence="4" id="KW-1185">Reference proteome</keyword>
<name>A0ABS8HMG0_9FIRM</name>
<accession>A0ABS8HMG0</accession>
<protein>
    <submittedName>
        <fullName evidence="3">Glycosyltransferase</fullName>
        <ecNumber evidence="3">2.4.-.-</ecNumber>
    </submittedName>
</protein>
<dbReference type="EC" id="2.4.-.-" evidence="3"/>
<dbReference type="Proteomes" id="UP001165492">
    <property type="component" value="Unassembled WGS sequence"/>
</dbReference>
<proteinExistence type="predicted"/>
<dbReference type="Pfam" id="PF13439">
    <property type="entry name" value="Glyco_transf_4"/>
    <property type="match status" value="1"/>
</dbReference>
<gene>
    <name evidence="3" type="ORF">LMF89_01965</name>
</gene>
<dbReference type="InterPro" id="IPR001296">
    <property type="entry name" value="Glyco_trans_1"/>
</dbReference>
<sequence length="360" mass="42325">MKILHIGEYIKGGVATYIRMLLEFQSCHDKIDTVDLILSRNHSETKWSLSDNHIFYYEYERKVVYIFKAIFQIYKHIRTIDPDIIHVHSTWSGVFVRILYFLSYRRPKIVYCAHGWSFLMEISNFKKKIYASIERLLAYKTDAIINISQYEHNYAIKYGIPASKCVMIYNGIQKTNYNESKKQNFQINEDKINILFVGRFDRQKGLDILLDTFAEYKLDNIELYLIGDSVLNKHKISIPNSVHQLGWVDNSIIDEYYSMCDVVIIPSRWEGFGLVAVEAMKNKKAVIASNRGALPEIVLDNYNGYIIDIHKRDELYSLLINLDKVKLKKMGENGYALYKQKFTDEILNKQILELYMRLLD</sequence>
<evidence type="ECO:0000313" key="4">
    <source>
        <dbReference type="Proteomes" id="UP001165492"/>
    </source>
</evidence>
<keyword evidence="3" id="KW-0328">Glycosyltransferase</keyword>
<dbReference type="EMBL" id="JAJHJB010000002">
    <property type="protein sequence ID" value="MCC5464127.1"/>
    <property type="molecule type" value="Genomic_DNA"/>
</dbReference>
<evidence type="ECO:0000313" key="3">
    <source>
        <dbReference type="EMBL" id="MCC5464127.1"/>
    </source>
</evidence>
<dbReference type="InterPro" id="IPR028098">
    <property type="entry name" value="Glyco_trans_4-like_N"/>
</dbReference>
<keyword evidence="3" id="KW-0808">Transferase</keyword>
<dbReference type="PANTHER" id="PTHR12526:SF634">
    <property type="entry name" value="BLL3361 PROTEIN"/>
    <property type="match status" value="1"/>
</dbReference>